<dbReference type="PANTHER" id="PTHR43798:SF31">
    <property type="entry name" value="AB HYDROLASE SUPERFAMILY PROTEIN YCLE"/>
    <property type="match status" value="1"/>
</dbReference>
<evidence type="ECO:0000313" key="4">
    <source>
        <dbReference type="Proteomes" id="UP000036932"/>
    </source>
</evidence>
<organism evidence="3 4">
    <name type="scientific">Paenibacillus solani</name>
    <dbReference type="NCBI Taxonomy" id="1705565"/>
    <lineage>
        <taxon>Bacteria</taxon>
        <taxon>Bacillati</taxon>
        <taxon>Bacillota</taxon>
        <taxon>Bacilli</taxon>
        <taxon>Bacillales</taxon>
        <taxon>Paenibacillaceae</taxon>
        <taxon>Paenibacillus</taxon>
    </lineage>
</organism>
<evidence type="ECO:0000256" key="1">
    <source>
        <dbReference type="ARBA" id="ARBA00022801"/>
    </source>
</evidence>
<sequence>MNTQGTIMSEGFALNVSIHGNGKPILVVGSSVYYPRLFSEQLYSSFQLIFLDHRGFVQPPRTLEPEDYTLDKVLDDIERARQALGLEDFIILGHSGHAFMALEYTKKYPEHVRKVVLLNTAPTNSVERQQQSIAFFNETASSERKRQFEADIALLEGDIQREPERRFVHICIRMGAHSFYDYAYDAAPMWEGVFTNMPVMDHLWGEAFARLNLIDSLKEVDIPVFIGLGRYDYLVSPVSLWDAVDGSQANVRKVIFEHSGHNPMFEEPELFNAVLTDWIHETER</sequence>
<keyword evidence="4" id="KW-1185">Reference proteome</keyword>
<dbReference type="GO" id="GO:0016787">
    <property type="term" value="F:hydrolase activity"/>
    <property type="evidence" value="ECO:0007669"/>
    <property type="project" value="UniProtKB-KW"/>
</dbReference>
<dbReference type="InterPro" id="IPR050266">
    <property type="entry name" value="AB_hydrolase_sf"/>
</dbReference>
<dbReference type="AlphaFoldDB" id="A0A0M1NZ89"/>
<reference evidence="4" key="1">
    <citation type="submission" date="2015-08" db="EMBL/GenBank/DDBJ databases">
        <title>Genome sequencing project for genomic taxonomy and phylogenomics of Bacillus-like bacteria.</title>
        <authorList>
            <person name="Liu B."/>
            <person name="Wang J."/>
            <person name="Zhu Y."/>
            <person name="Liu G."/>
            <person name="Chen Q."/>
            <person name="Chen Z."/>
            <person name="Lan J."/>
            <person name="Che J."/>
            <person name="Ge C."/>
            <person name="Shi H."/>
            <person name="Pan Z."/>
            <person name="Liu X."/>
        </authorList>
    </citation>
    <scope>NUCLEOTIDE SEQUENCE [LARGE SCALE GENOMIC DNA]</scope>
    <source>
        <strain evidence="4">FJAT-22460</strain>
    </source>
</reference>
<dbReference type="GO" id="GO:0016020">
    <property type="term" value="C:membrane"/>
    <property type="evidence" value="ECO:0007669"/>
    <property type="project" value="TreeGrafter"/>
</dbReference>
<protein>
    <submittedName>
        <fullName evidence="3">Alpha/beta hydrolase</fullName>
    </submittedName>
</protein>
<dbReference type="Gene3D" id="3.40.50.1820">
    <property type="entry name" value="alpha/beta hydrolase"/>
    <property type="match status" value="1"/>
</dbReference>
<evidence type="ECO:0000313" key="3">
    <source>
        <dbReference type="EMBL" id="KOR87578.1"/>
    </source>
</evidence>
<accession>A0A0M1NZ89</accession>
<dbReference type="InterPro" id="IPR029058">
    <property type="entry name" value="AB_hydrolase_fold"/>
</dbReference>
<comment type="caution">
    <text evidence="3">The sequence shown here is derived from an EMBL/GenBank/DDBJ whole genome shotgun (WGS) entry which is preliminary data.</text>
</comment>
<dbReference type="Pfam" id="PF00561">
    <property type="entry name" value="Abhydrolase_1"/>
    <property type="match status" value="1"/>
</dbReference>
<gene>
    <name evidence="3" type="ORF">AM231_16835</name>
</gene>
<dbReference type="PANTHER" id="PTHR43798">
    <property type="entry name" value="MONOACYLGLYCEROL LIPASE"/>
    <property type="match status" value="1"/>
</dbReference>
<keyword evidence="1 3" id="KW-0378">Hydrolase</keyword>
<dbReference type="PATRIC" id="fig|1705565.3.peg.267"/>
<dbReference type="OrthoDB" id="53505at2"/>
<dbReference type="InterPro" id="IPR000073">
    <property type="entry name" value="AB_hydrolase_1"/>
</dbReference>
<evidence type="ECO:0000259" key="2">
    <source>
        <dbReference type="Pfam" id="PF00561"/>
    </source>
</evidence>
<dbReference type="EMBL" id="LIUT01000002">
    <property type="protein sequence ID" value="KOR87578.1"/>
    <property type="molecule type" value="Genomic_DNA"/>
</dbReference>
<dbReference type="SUPFAM" id="SSF53474">
    <property type="entry name" value="alpha/beta-Hydrolases"/>
    <property type="match status" value="1"/>
</dbReference>
<proteinExistence type="predicted"/>
<name>A0A0M1NZ89_9BACL</name>
<dbReference type="RefSeq" id="WP_054403730.1">
    <property type="nucleotide sequence ID" value="NZ_LIUT01000002.1"/>
</dbReference>
<feature type="domain" description="AB hydrolase-1" evidence="2">
    <location>
        <begin position="18"/>
        <end position="268"/>
    </location>
</feature>
<dbReference type="Proteomes" id="UP000036932">
    <property type="component" value="Unassembled WGS sequence"/>
</dbReference>